<dbReference type="Proteomes" id="UP000015105">
    <property type="component" value="Chromosome 6D"/>
</dbReference>
<dbReference type="EnsemblPlants" id="AET6Gv20587400.30">
    <property type="protein sequence ID" value="AET6Gv20587400.30"/>
    <property type="gene ID" value="AET6Gv20587400"/>
</dbReference>
<evidence type="ECO:0000313" key="2">
    <source>
        <dbReference type="EnsemblPlants" id="AET6Gv20587400.30"/>
    </source>
</evidence>
<sequence length="89" mass="9877">MGGVCSRKRSQLVEDDDDSLQTPTRFSKTSSLKWLLLTLPRSSSDISRKGPGKGPGRCPTLMELCVAKVCKVVLWAYVFCFAEKCCIFV</sequence>
<evidence type="ECO:0000256" key="1">
    <source>
        <dbReference type="SAM" id="MobiDB-lite"/>
    </source>
</evidence>
<dbReference type="AlphaFoldDB" id="A0A453P2Y5"/>
<proteinExistence type="predicted"/>
<dbReference type="Gramene" id="AET6Gv20587400.30">
    <property type="protein sequence ID" value="AET6Gv20587400.30"/>
    <property type="gene ID" value="AET6Gv20587400"/>
</dbReference>
<reference evidence="3" key="1">
    <citation type="journal article" date="2014" name="Science">
        <title>Ancient hybridizations among the ancestral genomes of bread wheat.</title>
        <authorList>
            <consortium name="International Wheat Genome Sequencing Consortium,"/>
            <person name="Marcussen T."/>
            <person name="Sandve S.R."/>
            <person name="Heier L."/>
            <person name="Spannagl M."/>
            <person name="Pfeifer M."/>
            <person name="Jakobsen K.S."/>
            <person name="Wulff B.B."/>
            <person name="Steuernagel B."/>
            <person name="Mayer K.F."/>
            <person name="Olsen O.A."/>
        </authorList>
    </citation>
    <scope>NUCLEOTIDE SEQUENCE [LARGE SCALE GENOMIC DNA]</scope>
    <source>
        <strain evidence="3">cv. AL8/78</strain>
    </source>
</reference>
<feature type="compositionally biased region" description="Basic residues" evidence="1">
    <location>
        <begin position="1"/>
        <end position="10"/>
    </location>
</feature>
<keyword evidence="3" id="KW-1185">Reference proteome</keyword>
<reference evidence="3" key="2">
    <citation type="journal article" date="2017" name="Nat. Plants">
        <title>The Aegilops tauschii genome reveals multiple impacts of transposons.</title>
        <authorList>
            <person name="Zhao G."/>
            <person name="Zou C."/>
            <person name="Li K."/>
            <person name="Wang K."/>
            <person name="Li T."/>
            <person name="Gao L."/>
            <person name="Zhang X."/>
            <person name="Wang H."/>
            <person name="Yang Z."/>
            <person name="Liu X."/>
            <person name="Jiang W."/>
            <person name="Mao L."/>
            <person name="Kong X."/>
            <person name="Jiao Y."/>
            <person name="Jia J."/>
        </authorList>
    </citation>
    <scope>NUCLEOTIDE SEQUENCE [LARGE SCALE GENOMIC DNA]</scope>
    <source>
        <strain evidence="3">cv. AL8/78</strain>
    </source>
</reference>
<accession>A0A453P2Y5</accession>
<reference evidence="2" key="3">
    <citation type="journal article" date="2017" name="Nature">
        <title>Genome sequence of the progenitor of the wheat D genome Aegilops tauschii.</title>
        <authorList>
            <person name="Luo M.C."/>
            <person name="Gu Y.Q."/>
            <person name="Puiu D."/>
            <person name="Wang H."/>
            <person name="Twardziok S.O."/>
            <person name="Deal K.R."/>
            <person name="Huo N."/>
            <person name="Zhu T."/>
            <person name="Wang L."/>
            <person name="Wang Y."/>
            <person name="McGuire P.E."/>
            <person name="Liu S."/>
            <person name="Long H."/>
            <person name="Ramasamy R.K."/>
            <person name="Rodriguez J.C."/>
            <person name="Van S.L."/>
            <person name="Yuan L."/>
            <person name="Wang Z."/>
            <person name="Xia Z."/>
            <person name="Xiao L."/>
            <person name="Anderson O.D."/>
            <person name="Ouyang S."/>
            <person name="Liang Y."/>
            <person name="Zimin A.V."/>
            <person name="Pertea G."/>
            <person name="Qi P."/>
            <person name="Bennetzen J.L."/>
            <person name="Dai X."/>
            <person name="Dawson M.W."/>
            <person name="Muller H.G."/>
            <person name="Kugler K."/>
            <person name="Rivarola-Duarte L."/>
            <person name="Spannagl M."/>
            <person name="Mayer K.F.X."/>
            <person name="Lu F.H."/>
            <person name="Bevan M.W."/>
            <person name="Leroy P."/>
            <person name="Li P."/>
            <person name="You F.M."/>
            <person name="Sun Q."/>
            <person name="Liu Z."/>
            <person name="Lyons E."/>
            <person name="Wicker T."/>
            <person name="Salzberg S.L."/>
            <person name="Devos K.M."/>
            <person name="Dvorak J."/>
        </authorList>
    </citation>
    <scope>NUCLEOTIDE SEQUENCE [LARGE SCALE GENOMIC DNA]</scope>
    <source>
        <strain evidence="2">cv. AL8/78</strain>
    </source>
</reference>
<evidence type="ECO:0000313" key="3">
    <source>
        <dbReference type="Proteomes" id="UP000015105"/>
    </source>
</evidence>
<reference evidence="2" key="5">
    <citation type="journal article" date="2021" name="G3 (Bethesda)">
        <title>Aegilops tauschii genome assembly Aet v5.0 features greater sequence contiguity and improved annotation.</title>
        <authorList>
            <person name="Wang L."/>
            <person name="Zhu T."/>
            <person name="Rodriguez J.C."/>
            <person name="Deal K.R."/>
            <person name="Dubcovsky J."/>
            <person name="McGuire P.E."/>
            <person name="Lux T."/>
            <person name="Spannagl M."/>
            <person name="Mayer K.F.X."/>
            <person name="Baldrich P."/>
            <person name="Meyers B.C."/>
            <person name="Huo N."/>
            <person name="Gu Y.Q."/>
            <person name="Zhou H."/>
            <person name="Devos K.M."/>
            <person name="Bennetzen J.L."/>
            <person name="Unver T."/>
            <person name="Budak H."/>
            <person name="Gulick P.J."/>
            <person name="Galiba G."/>
            <person name="Kalapos B."/>
            <person name="Nelson D.R."/>
            <person name="Li P."/>
            <person name="You F.M."/>
            <person name="Luo M.C."/>
            <person name="Dvorak J."/>
        </authorList>
    </citation>
    <scope>NUCLEOTIDE SEQUENCE [LARGE SCALE GENOMIC DNA]</scope>
    <source>
        <strain evidence="2">cv. AL8/78</strain>
    </source>
</reference>
<feature type="region of interest" description="Disordered" evidence="1">
    <location>
        <begin position="1"/>
        <end position="24"/>
    </location>
</feature>
<reference evidence="2" key="4">
    <citation type="submission" date="2019-03" db="UniProtKB">
        <authorList>
            <consortium name="EnsemblPlants"/>
        </authorList>
    </citation>
    <scope>IDENTIFICATION</scope>
</reference>
<name>A0A453P2Y5_AEGTS</name>
<protein>
    <submittedName>
        <fullName evidence="2">Uncharacterized protein</fullName>
    </submittedName>
</protein>
<organism evidence="2 3">
    <name type="scientific">Aegilops tauschii subsp. strangulata</name>
    <name type="common">Goatgrass</name>
    <dbReference type="NCBI Taxonomy" id="200361"/>
    <lineage>
        <taxon>Eukaryota</taxon>
        <taxon>Viridiplantae</taxon>
        <taxon>Streptophyta</taxon>
        <taxon>Embryophyta</taxon>
        <taxon>Tracheophyta</taxon>
        <taxon>Spermatophyta</taxon>
        <taxon>Magnoliopsida</taxon>
        <taxon>Liliopsida</taxon>
        <taxon>Poales</taxon>
        <taxon>Poaceae</taxon>
        <taxon>BOP clade</taxon>
        <taxon>Pooideae</taxon>
        <taxon>Triticodae</taxon>
        <taxon>Triticeae</taxon>
        <taxon>Triticinae</taxon>
        <taxon>Aegilops</taxon>
    </lineage>
</organism>